<dbReference type="InterPro" id="IPR051289">
    <property type="entry name" value="LAGLIDADG_Endonuclease"/>
</dbReference>
<dbReference type="Gene3D" id="3.10.28.10">
    <property type="entry name" value="Homing endonucleases"/>
    <property type="match status" value="1"/>
</dbReference>
<dbReference type="PANTHER" id="PTHR36181">
    <property type="entry name" value="INTRON-ENCODED ENDONUCLEASE AI3-RELATED"/>
    <property type="match status" value="1"/>
</dbReference>
<dbReference type="EMBL" id="MEZY01000050">
    <property type="protein sequence ID" value="OGD62371.1"/>
    <property type="molecule type" value="Genomic_DNA"/>
</dbReference>
<dbReference type="InterPro" id="IPR004860">
    <property type="entry name" value="LAGLIDADG_dom"/>
</dbReference>
<reference evidence="2 3" key="1">
    <citation type="journal article" date="2016" name="Nat. Commun.">
        <title>Thousands of microbial genomes shed light on interconnected biogeochemical processes in an aquifer system.</title>
        <authorList>
            <person name="Anantharaman K."/>
            <person name="Brown C.T."/>
            <person name="Hug L.A."/>
            <person name="Sharon I."/>
            <person name="Castelle C.J."/>
            <person name="Probst A.J."/>
            <person name="Thomas B.C."/>
            <person name="Singh A."/>
            <person name="Wilkins M.J."/>
            <person name="Karaoz U."/>
            <person name="Brodie E.L."/>
            <person name="Williams K.H."/>
            <person name="Hubbard S.S."/>
            <person name="Banfield J.F."/>
        </authorList>
    </citation>
    <scope>NUCLEOTIDE SEQUENCE [LARGE SCALE GENOMIC DNA]</scope>
</reference>
<feature type="domain" description="Homing endonuclease LAGLIDADG" evidence="1">
    <location>
        <begin position="11"/>
        <end position="117"/>
    </location>
</feature>
<organism evidence="2 3">
    <name type="scientific">Candidatus Berkelbacteria bacterium RIFOXYA2_FULL_43_10</name>
    <dbReference type="NCBI Taxonomy" id="1797472"/>
    <lineage>
        <taxon>Bacteria</taxon>
        <taxon>Candidatus Berkelbacteria</taxon>
    </lineage>
</organism>
<comment type="caution">
    <text evidence="2">The sequence shown here is derived from an EMBL/GenBank/DDBJ whole genome shotgun (WGS) entry which is preliminary data.</text>
</comment>
<protein>
    <recommendedName>
        <fullName evidence="1">Homing endonuclease LAGLIDADG domain-containing protein</fullName>
    </recommendedName>
</protein>
<evidence type="ECO:0000313" key="3">
    <source>
        <dbReference type="Proteomes" id="UP000178583"/>
    </source>
</evidence>
<proteinExistence type="predicted"/>
<sequence>MKLSKLNPHYIAGFIDGEGCFAISIGRHSTLKNRIEVKLEFEIELRADDRMILERIKETLNCDNIYHLSYERYGWRPHVKYKVSKLSDFQEKLIPFLKKYQLQAKKKNSFRIFCEAVGLVAEKKHLSPEGIQMFRMLQREMRQNGKKDNNR</sequence>
<evidence type="ECO:0000313" key="2">
    <source>
        <dbReference type="EMBL" id="OGD62371.1"/>
    </source>
</evidence>
<gene>
    <name evidence="2" type="ORF">A2215_02935</name>
</gene>
<name>A0A1F5E4Z0_9BACT</name>
<dbReference type="AlphaFoldDB" id="A0A1F5E4Z0"/>
<dbReference type="Proteomes" id="UP000178583">
    <property type="component" value="Unassembled WGS sequence"/>
</dbReference>
<dbReference type="Pfam" id="PF00961">
    <property type="entry name" value="LAGLIDADG_1"/>
    <property type="match status" value="1"/>
</dbReference>
<dbReference type="InterPro" id="IPR027434">
    <property type="entry name" value="Homing_endonucl"/>
</dbReference>
<dbReference type="SUPFAM" id="SSF55608">
    <property type="entry name" value="Homing endonucleases"/>
    <property type="match status" value="1"/>
</dbReference>
<dbReference type="GO" id="GO:0004519">
    <property type="term" value="F:endonuclease activity"/>
    <property type="evidence" value="ECO:0007669"/>
    <property type="project" value="InterPro"/>
</dbReference>
<accession>A0A1F5E4Z0</accession>
<dbReference type="PANTHER" id="PTHR36181:SF2">
    <property type="entry name" value="INTRON-ENCODED ENDONUCLEASE AI3-RELATED"/>
    <property type="match status" value="1"/>
</dbReference>
<evidence type="ECO:0000259" key="1">
    <source>
        <dbReference type="Pfam" id="PF00961"/>
    </source>
</evidence>